<keyword evidence="4" id="KW-1185">Reference proteome</keyword>
<feature type="signal peptide" evidence="2">
    <location>
        <begin position="1"/>
        <end position="39"/>
    </location>
</feature>
<dbReference type="SUPFAM" id="SSF110296">
    <property type="entry name" value="Oligoxyloglucan reducing end-specific cellobiohydrolase"/>
    <property type="match status" value="1"/>
</dbReference>
<accession>A0A917L1A7</accession>
<comment type="caution">
    <text evidence="3">The sequence shown here is derived from an EMBL/GenBank/DDBJ whole genome shotgun (WGS) entry which is preliminary data.</text>
</comment>
<gene>
    <name evidence="3" type="ORF">GCM10010121_055460</name>
</gene>
<dbReference type="EMBL" id="BMQA01000021">
    <property type="protein sequence ID" value="GGJ37210.1"/>
    <property type="molecule type" value="Genomic_DNA"/>
</dbReference>
<dbReference type="RefSeq" id="WP_189313995.1">
    <property type="nucleotide sequence ID" value="NZ_BMQA01000021.1"/>
</dbReference>
<reference evidence="3" key="2">
    <citation type="submission" date="2020-09" db="EMBL/GenBank/DDBJ databases">
        <authorList>
            <person name="Sun Q."/>
            <person name="Ohkuma M."/>
        </authorList>
    </citation>
    <scope>NUCLEOTIDE SEQUENCE</scope>
    <source>
        <strain evidence="3">JCM 3086</strain>
    </source>
</reference>
<keyword evidence="2" id="KW-0732">Signal</keyword>
<reference evidence="3" key="1">
    <citation type="journal article" date="2014" name="Int. J. Syst. Evol. Microbiol.">
        <title>Complete genome sequence of Corynebacterium casei LMG S-19264T (=DSM 44701T), isolated from a smear-ripened cheese.</title>
        <authorList>
            <consortium name="US DOE Joint Genome Institute (JGI-PGF)"/>
            <person name="Walter F."/>
            <person name="Albersmeier A."/>
            <person name="Kalinowski J."/>
            <person name="Ruckert C."/>
        </authorList>
    </citation>
    <scope>NUCLEOTIDE SEQUENCE</scope>
    <source>
        <strain evidence="3">JCM 3086</strain>
    </source>
</reference>
<protein>
    <recommendedName>
        <fullName evidence="5">LigA protein</fullName>
    </recommendedName>
</protein>
<dbReference type="AlphaFoldDB" id="A0A917L1A7"/>
<name>A0A917L1A7_9ACTN</name>
<proteinExistence type="predicted"/>
<organism evidence="3 4">
    <name type="scientific">Streptomyces brasiliensis</name>
    <dbReference type="NCBI Taxonomy" id="1954"/>
    <lineage>
        <taxon>Bacteria</taxon>
        <taxon>Bacillati</taxon>
        <taxon>Actinomycetota</taxon>
        <taxon>Actinomycetes</taxon>
        <taxon>Kitasatosporales</taxon>
        <taxon>Streptomycetaceae</taxon>
        <taxon>Streptomyces</taxon>
    </lineage>
</organism>
<evidence type="ECO:0000256" key="2">
    <source>
        <dbReference type="SAM" id="SignalP"/>
    </source>
</evidence>
<feature type="chain" id="PRO_5037023059" description="LigA protein" evidence="2">
    <location>
        <begin position="40"/>
        <end position="413"/>
    </location>
</feature>
<dbReference type="Proteomes" id="UP000657574">
    <property type="component" value="Unassembled WGS sequence"/>
</dbReference>
<sequence>MSAELTDMELDLTVFQAKALVATATVALVLTGASDPASAADPATWQAQTLPDAGNLLGVTRPDARTAWAVGFRSTPVGKAHQLTPILLTRQDGAAQGWTAAGTAPLPDGTTTRFNAVTALSGQDGWVVGDDSDAVGGIVTEHWDGTAWRLVPAPAPTGTDASSAGLLAVSGTSADDVWAVGWAQIRDGSGAPGPTGKPAPPESHQEGLVEHWDGTAWQQVPLPEPSDAWGLNGVTAIAEDDVWAVGYGPDDQPVLLHFDGQGWTHVADPALDGSNGEFNAVAATGPGDVWAVGRIVRDDEDPGQALVAHWNGRRWRQVDAPPQAGRLSAVTATPDGGVTAVGRTTRAPFPGPGADGYAMRLDDRDWRSLALPSGTFFDPNGVAVSADGRTTLVGVKADPDQDPAPLMALTDGQ</sequence>
<feature type="region of interest" description="Disordered" evidence="1">
    <location>
        <begin position="185"/>
        <end position="206"/>
    </location>
</feature>
<evidence type="ECO:0000313" key="3">
    <source>
        <dbReference type="EMBL" id="GGJ37210.1"/>
    </source>
</evidence>
<evidence type="ECO:0000313" key="4">
    <source>
        <dbReference type="Proteomes" id="UP000657574"/>
    </source>
</evidence>
<evidence type="ECO:0000256" key="1">
    <source>
        <dbReference type="SAM" id="MobiDB-lite"/>
    </source>
</evidence>
<evidence type="ECO:0008006" key="5">
    <source>
        <dbReference type="Google" id="ProtNLM"/>
    </source>
</evidence>